<evidence type="ECO:0000256" key="8">
    <source>
        <dbReference type="ARBA" id="ARBA00023288"/>
    </source>
</evidence>
<evidence type="ECO:0000256" key="9">
    <source>
        <dbReference type="ARBA" id="ARBA00023289"/>
    </source>
</evidence>
<dbReference type="PRINTS" id="PR00449">
    <property type="entry name" value="RASTRNSFRMNG"/>
</dbReference>
<dbReference type="InterPro" id="IPR001806">
    <property type="entry name" value="Small_GTPase"/>
</dbReference>
<comment type="subcellular location">
    <subcellularLocation>
        <location evidence="1">Cell membrane</location>
        <topology evidence="1">Lipid-anchor</topology>
    </subcellularLocation>
</comment>
<dbReference type="AlphaFoldDB" id="A0A914DHR2"/>
<evidence type="ECO:0000256" key="4">
    <source>
        <dbReference type="ARBA" id="ARBA00022481"/>
    </source>
</evidence>
<dbReference type="PANTHER" id="PTHR24072">
    <property type="entry name" value="RHO FAMILY GTPASE"/>
    <property type="match status" value="1"/>
</dbReference>
<keyword evidence="9" id="KW-0636">Prenylation</keyword>
<evidence type="ECO:0000256" key="5">
    <source>
        <dbReference type="ARBA" id="ARBA00022741"/>
    </source>
</evidence>
<dbReference type="InterPro" id="IPR005225">
    <property type="entry name" value="Small_GTP-bd"/>
</dbReference>
<protein>
    <submittedName>
        <fullName evidence="12">Uncharacterized protein</fullName>
    </submittedName>
</protein>
<evidence type="ECO:0000256" key="10">
    <source>
        <dbReference type="SAM" id="MobiDB-lite"/>
    </source>
</evidence>
<evidence type="ECO:0000256" key="7">
    <source>
        <dbReference type="ARBA" id="ARBA00023136"/>
    </source>
</evidence>
<reference evidence="12" key="1">
    <citation type="submission" date="2022-11" db="UniProtKB">
        <authorList>
            <consortium name="WormBaseParasite"/>
        </authorList>
    </citation>
    <scope>IDENTIFICATION</scope>
</reference>
<keyword evidence="11" id="KW-1185">Reference proteome</keyword>
<dbReference type="NCBIfam" id="TIGR00231">
    <property type="entry name" value="small_GTP"/>
    <property type="match status" value="1"/>
</dbReference>
<evidence type="ECO:0000313" key="11">
    <source>
        <dbReference type="Proteomes" id="UP000887540"/>
    </source>
</evidence>
<sequence length="414" mass="45330">MMRTVPPPPAYVTPIQSLIPGVPPPGGRQPLSIAQNSPPYYQHLQSQPLPVAPMQQQQQVAQPTFISSYGGQIQPASYGPQPPQVYAQPQVAPTVSQQSYVPGIPEMPSSLSRMFAAPTEKDMERLFQLPADILTKLATDARYIDPEPDHVPKSSSSGSSSSSNSSSFSGFSFSVEDTSKAKKGENAATAVPEVSSANSTSANKTAVAQKPYYLYRDGPDGRMAAIRKKLVIVGDGACGKTCLLIVFSKDQFPDVYVPTVFENYVADIEVDGKQVELALWDTAGQEDYDRLRPLSYPDTDVILMCFSIDSPDSLENIPEKWTPEVRHFCPNVPIILVGNKKDIRSDTQAMKEMNKMKIEPVKTEQGRAMAEQIGAYAYLECSAKTKEGVREVFETATRAALAVKSKQKRRCDIL</sequence>
<dbReference type="PROSITE" id="PS51421">
    <property type="entry name" value="RAS"/>
    <property type="match status" value="1"/>
</dbReference>
<dbReference type="GO" id="GO:0000915">
    <property type="term" value="P:actomyosin contractile ring assembly"/>
    <property type="evidence" value="ECO:0007669"/>
    <property type="project" value="UniProtKB-ARBA"/>
</dbReference>
<dbReference type="SUPFAM" id="SSF52540">
    <property type="entry name" value="P-loop containing nucleoside triphosphate hydrolases"/>
    <property type="match status" value="1"/>
</dbReference>
<dbReference type="SMART" id="SM00175">
    <property type="entry name" value="RAB"/>
    <property type="match status" value="1"/>
</dbReference>
<dbReference type="SMART" id="SM00174">
    <property type="entry name" value="RHO"/>
    <property type="match status" value="1"/>
</dbReference>
<dbReference type="InterPro" id="IPR027417">
    <property type="entry name" value="P-loop_NTPase"/>
</dbReference>
<dbReference type="GO" id="GO:0032154">
    <property type="term" value="C:cleavage furrow"/>
    <property type="evidence" value="ECO:0007669"/>
    <property type="project" value="UniProtKB-ARBA"/>
</dbReference>
<keyword evidence="6" id="KW-0342">GTP-binding</keyword>
<dbReference type="PROSITE" id="PS51420">
    <property type="entry name" value="RHO"/>
    <property type="match status" value="1"/>
</dbReference>
<feature type="region of interest" description="Disordered" evidence="10">
    <location>
        <begin position="144"/>
        <end position="166"/>
    </location>
</feature>
<evidence type="ECO:0000256" key="3">
    <source>
        <dbReference type="ARBA" id="ARBA00022475"/>
    </source>
</evidence>
<evidence type="ECO:0000256" key="6">
    <source>
        <dbReference type="ARBA" id="ARBA00023134"/>
    </source>
</evidence>
<dbReference type="GO" id="GO:0003924">
    <property type="term" value="F:GTPase activity"/>
    <property type="evidence" value="ECO:0007669"/>
    <property type="project" value="InterPro"/>
</dbReference>
<dbReference type="GO" id="GO:0005525">
    <property type="term" value="F:GTP binding"/>
    <property type="evidence" value="ECO:0007669"/>
    <property type="project" value="UniProtKB-KW"/>
</dbReference>
<keyword evidence="5" id="KW-0547">Nucleotide-binding</keyword>
<comment type="similarity">
    <text evidence="2">Belongs to the small GTPase superfamily. Rho family.</text>
</comment>
<evidence type="ECO:0000256" key="2">
    <source>
        <dbReference type="ARBA" id="ARBA00010142"/>
    </source>
</evidence>
<dbReference type="FunFam" id="3.40.50.300:FF:000095">
    <property type="entry name" value="Rho-related GTP-binding protein RhoC"/>
    <property type="match status" value="1"/>
</dbReference>
<evidence type="ECO:0000313" key="12">
    <source>
        <dbReference type="WBParaSite" id="ACRNAN_scaffold2775.g13611.t1"/>
    </source>
</evidence>
<dbReference type="InterPro" id="IPR003578">
    <property type="entry name" value="Small_GTPase_Rho"/>
</dbReference>
<dbReference type="Gene3D" id="3.40.50.300">
    <property type="entry name" value="P-loop containing nucleotide triphosphate hydrolases"/>
    <property type="match status" value="1"/>
</dbReference>
<keyword evidence="7" id="KW-0472">Membrane</keyword>
<dbReference type="GO" id="GO:0007264">
    <property type="term" value="P:small GTPase-mediated signal transduction"/>
    <property type="evidence" value="ECO:0007669"/>
    <property type="project" value="InterPro"/>
</dbReference>
<proteinExistence type="inferred from homology"/>
<dbReference type="WBParaSite" id="ACRNAN_scaffold2775.g13611.t1">
    <property type="protein sequence ID" value="ACRNAN_scaffold2775.g13611.t1"/>
    <property type="gene ID" value="ACRNAN_scaffold2775.g13611"/>
</dbReference>
<keyword evidence="3" id="KW-1003">Cell membrane</keyword>
<accession>A0A914DHR2</accession>
<evidence type="ECO:0000256" key="1">
    <source>
        <dbReference type="ARBA" id="ARBA00004193"/>
    </source>
</evidence>
<dbReference type="Pfam" id="PF00071">
    <property type="entry name" value="Ras"/>
    <property type="match status" value="1"/>
</dbReference>
<dbReference type="SMART" id="SM00173">
    <property type="entry name" value="RAS"/>
    <property type="match status" value="1"/>
</dbReference>
<feature type="compositionally biased region" description="Low complexity" evidence="10">
    <location>
        <begin position="154"/>
        <end position="166"/>
    </location>
</feature>
<dbReference type="PROSITE" id="PS51419">
    <property type="entry name" value="RAB"/>
    <property type="match status" value="1"/>
</dbReference>
<dbReference type="CDD" id="cd01870">
    <property type="entry name" value="RhoA_like"/>
    <property type="match status" value="1"/>
</dbReference>
<dbReference type="SMART" id="SM00176">
    <property type="entry name" value="RAN"/>
    <property type="match status" value="1"/>
</dbReference>
<keyword evidence="8" id="KW-0449">Lipoprotein</keyword>
<keyword evidence="4" id="KW-0488">Methylation</keyword>
<name>A0A914DHR2_9BILA</name>
<organism evidence="11 12">
    <name type="scientific">Acrobeloides nanus</name>
    <dbReference type="NCBI Taxonomy" id="290746"/>
    <lineage>
        <taxon>Eukaryota</taxon>
        <taxon>Metazoa</taxon>
        <taxon>Ecdysozoa</taxon>
        <taxon>Nematoda</taxon>
        <taxon>Chromadorea</taxon>
        <taxon>Rhabditida</taxon>
        <taxon>Tylenchina</taxon>
        <taxon>Cephalobomorpha</taxon>
        <taxon>Cephaloboidea</taxon>
        <taxon>Cephalobidae</taxon>
        <taxon>Acrobeloides</taxon>
    </lineage>
</organism>
<dbReference type="Proteomes" id="UP000887540">
    <property type="component" value="Unplaced"/>
</dbReference>